<accession>A0A9E7C2L0</accession>
<dbReference type="Pfam" id="PF13439">
    <property type="entry name" value="Glyco_transf_4"/>
    <property type="match status" value="1"/>
</dbReference>
<dbReference type="PANTHER" id="PTHR45947">
    <property type="entry name" value="SULFOQUINOVOSYL TRANSFERASE SQD2"/>
    <property type="match status" value="1"/>
</dbReference>
<proteinExistence type="predicted"/>
<dbReference type="Gene3D" id="3.40.50.2000">
    <property type="entry name" value="Glycogen Phosphorylase B"/>
    <property type="match status" value="2"/>
</dbReference>
<protein>
    <submittedName>
        <fullName evidence="5">Glycogen synthase</fullName>
        <ecNumber evidence="5">2.4.1.11</ecNumber>
    </submittedName>
</protein>
<dbReference type="PANTHER" id="PTHR45947:SF3">
    <property type="entry name" value="SULFOQUINOVOSYL TRANSFERASE SQD2"/>
    <property type="match status" value="1"/>
</dbReference>
<dbReference type="InterPro" id="IPR050194">
    <property type="entry name" value="Glycosyltransferase_grp1"/>
</dbReference>
<dbReference type="AlphaFoldDB" id="A0A9E7C2L0"/>
<organism evidence="5 6">
    <name type="scientific">Capillimicrobium parvum</name>
    <dbReference type="NCBI Taxonomy" id="2884022"/>
    <lineage>
        <taxon>Bacteria</taxon>
        <taxon>Bacillati</taxon>
        <taxon>Actinomycetota</taxon>
        <taxon>Thermoleophilia</taxon>
        <taxon>Solirubrobacterales</taxon>
        <taxon>Capillimicrobiaceae</taxon>
        <taxon>Capillimicrobium</taxon>
    </lineage>
</organism>
<feature type="domain" description="Glycosyltransferase subfamily 4-like N-terminal" evidence="4">
    <location>
        <begin position="18"/>
        <end position="189"/>
    </location>
</feature>
<name>A0A9E7C2L0_9ACTN</name>
<dbReference type="SUPFAM" id="SSF53756">
    <property type="entry name" value="UDP-Glycosyltransferase/glycogen phosphorylase"/>
    <property type="match status" value="1"/>
</dbReference>
<dbReference type="InterPro" id="IPR028098">
    <property type="entry name" value="Glyco_trans_4-like_N"/>
</dbReference>
<feature type="domain" description="Glycosyl transferase family 1" evidence="3">
    <location>
        <begin position="207"/>
        <end position="364"/>
    </location>
</feature>
<dbReference type="InterPro" id="IPR001296">
    <property type="entry name" value="Glyco_trans_1"/>
</dbReference>
<dbReference type="GO" id="GO:0004373">
    <property type="term" value="F:alpha-1,4-glucan glucosyltransferase (UDP-glucose donor) activity"/>
    <property type="evidence" value="ECO:0007669"/>
    <property type="project" value="UniProtKB-EC"/>
</dbReference>
<dbReference type="EC" id="2.4.1.11" evidence="5"/>
<keyword evidence="6" id="KW-1185">Reference proteome</keyword>
<dbReference type="KEGG" id="sbae:DSM104329_03975"/>
<dbReference type="RefSeq" id="WP_259311608.1">
    <property type="nucleotide sequence ID" value="NZ_CP087164.1"/>
</dbReference>
<dbReference type="CDD" id="cd03801">
    <property type="entry name" value="GT4_PimA-like"/>
    <property type="match status" value="1"/>
</dbReference>
<evidence type="ECO:0000259" key="4">
    <source>
        <dbReference type="Pfam" id="PF13439"/>
    </source>
</evidence>
<evidence type="ECO:0000256" key="2">
    <source>
        <dbReference type="ARBA" id="ARBA00022679"/>
    </source>
</evidence>
<evidence type="ECO:0000256" key="1">
    <source>
        <dbReference type="ARBA" id="ARBA00022676"/>
    </source>
</evidence>
<dbReference type="GO" id="GO:1901137">
    <property type="term" value="P:carbohydrate derivative biosynthetic process"/>
    <property type="evidence" value="ECO:0007669"/>
    <property type="project" value="UniProtKB-ARBA"/>
</dbReference>
<dbReference type="EMBL" id="CP087164">
    <property type="protein sequence ID" value="UGS37558.1"/>
    <property type="molecule type" value="Genomic_DNA"/>
</dbReference>
<sequence length="398" mass="43852">MNGRVLILSWEYPPVVEGGLARHVRKLSEELVRQGTEVHVLTRGERPSELRAGVHVHRVPEPQWPRDLDRFLAWVRAMNDDMRRAGTALAEEHDFDLVHGHDWLVARAASALADRIGVPFLATIHATEHGRHQGWVDKPPQSKIHATERWMARRADGLITCSHYMRGHVADVFGVDESAIAVIANGIDPGDLQPVGDLEALRARFAAPDERLLLLVGRLVYEKGFQFALEALPAVIAKVGDLRFVVAGSGTHEAQLRKQATELGLDAHGTFAGWIGDDLLHSLYRISDLCVVPSLYEPFGLVALEAMASGCPCIVANTGGLAEVAPSDDVALRFRSRDPRSLARMMVKVLTDEPLRDRLVAQASEHVLRFDWVDVARQTRGVYAELIAANPGAIVSRP</sequence>
<reference evidence="5" key="1">
    <citation type="journal article" date="2022" name="Int. J. Syst. Evol. Microbiol.">
        <title>Pseudomonas aegrilactucae sp. nov. and Pseudomonas morbosilactucae sp. nov., pathogens causing bacterial rot of lettuce in Japan.</title>
        <authorList>
            <person name="Sawada H."/>
            <person name="Fujikawa T."/>
            <person name="Satou M."/>
        </authorList>
    </citation>
    <scope>NUCLEOTIDE SEQUENCE</scope>
    <source>
        <strain evidence="5">0166_1</strain>
    </source>
</reference>
<gene>
    <name evidence="5" type="ORF">DSM104329_03975</name>
</gene>
<keyword evidence="1 5" id="KW-0328">Glycosyltransferase</keyword>
<dbReference type="Proteomes" id="UP001162834">
    <property type="component" value="Chromosome"/>
</dbReference>
<dbReference type="Pfam" id="PF00534">
    <property type="entry name" value="Glycos_transf_1"/>
    <property type="match status" value="1"/>
</dbReference>
<keyword evidence="2 5" id="KW-0808">Transferase</keyword>
<evidence type="ECO:0000259" key="3">
    <source>
        <dbReference type="Pfam" id="PF00534"/>
    </source>
</evidence>
<evidence type="ECO:0000313" key="6">
    <source>
        <dbReference type="Proteomes" id="UP001162834"/>
    </source>
</evidence>
<evidence type="ECO:0000313" key="5">
    <source>
        <dbReference type="EMBL" id="UGS37558.1"/>
    </source>
</evidence>